<dbReference type="OrthoDB" id="2219121at2759"/>
<organism evidence="2 3">
    <name type="scientific">Choanephora cucurbitarum</name>
    <dbReference type="NCBI Taxonomy" id="101091"/>
    <lineage>
        <taxon>Eukaryota</taxon>
        <taxon>Fungi</taxon>
        <taxon>Fungi incertae sedis</taxon>
        <taxon>Mucoromycota</taxon>
        <taxon>Mucoromycotina</taxon>
        <taxon>Mucoromycetes</taxon>
        <taxon>Mucorales</taxon>
        <taxon>Mucorineae</taxon>
        <taxon>Choanephoraceae</taxon>
        <taxon>Choanephoroideae</taxon>
        <taxon>Choanephora</taxon>
    </lineage>
</organism>
<protein>
    <submittedName>
        <fullName evidence="2">Uncharacterized protein</fullName>
    </submittedName>
</protein>
<dbReference type="AlphaFoldDB" id="A0A1C7N2W5"/>
<dbReference type="EMBL" id="LUGH01000662">
    <property type="protein sequence ID" value="OBZ83440.1"/>
    <property type="molecule type" value="Genomic_DNA"/>
</dbReference>
<keyword evidence="3" id="KW-1185">Reference proteome</keyword>
<feature type="signal peptide" evidence="1">
    <location>
        <begin position="1"/>
        <end position="19"/>
    </location>
</feature>
<reference evidence="2 3" key="1">
    <citation type="submission" date="2016-03" db="EMBL/GenBank/DDBJ databases">
        <title>Choanephora cucurbitarum.</title>
        <authorList>
            <person name="Min B."/>
            <person name="Park H."/>
            <person name="Park J.-H."/>
            <person name="Shin H.-D."/>
            <person name="Choi I.-G."/>
        </authorList>
    </citation>
    <scope>NUCLEOTIDE SEQUENCE [LARGE SCALE GENOMIC DNA]</scope>
    <source>
        <strain evidence="2 3">KUS-F28377</strain>
    </source>
</reference>
<gene>
    <name evidence="2" type="ORF">A0J61_08511</name>
</gene>
<name>A0A1C7N2W5_9FUNG</name>
<evidence type="ECO:0000313" key="3">
    <source>
        <dbReference type="Proteomes" id="UP000093000"/>
    </source>
</evidence>
<dbReference type="InParanoid" id="A0A1C7N2W5"/>
<accession>A0A1C7N2W5</accession>
<dbReference type="Proteomes" id="UP000093000">
    <property type="component" value="Unassembled WGS sequence"/>
</dbReference>
<proteinExistence type="predicted"/>
<evidence type="ECO:0000256" key="1">
    <source>
        <dbReference type="SAM" id="SignalP"/>
    </source>
</evidence>
<evidence type="ECO:0000313" key="2">
    <source>
        <dbReference type="EMBL" id="OBZ83440.1"/>
    </source>
</evidence>
<comment type="caution">
    <text evidence="2">The sequence shown here is derived from an EMBL/GenBank/DDBJ whole genome shotgun (WGS) entry which is preliminary data.</text>
</comment>
<keyword evidence="1" id="KW-0732">Signal</keyword>
<sequence length="190" mass="20726">MNLFIILLVSVTVFLLAQAEIVSPTRNFNVTLPEPNAPYVAGQMLPISYTIPDNDRLPSLLSLSIIFSTQDSALNFTQVVITSNADISQGFSFKRMRNTDVYYEHQVTYAIPNSTIAGTYQVIFSDAISNTNITVPIVVRPYAPPTTTASGGINKSIPSGSIFGSKSDASKRRVTATLWMGIIVTFICNH</sequence>
<feature type="chain" id="PRO_5008889453" evidence="1">
    <location>
        <begin position="20"/>
        <end position="190"/>
    </location>
</feature>